<protein>
    <submittedName>
        <fullName evidence="12">Uncharacterized protein</fullName>
    </submittedName>
</protein>
<comment type="caution">
    <text evidence="8">Lacks conserved residue(s) required for the propagation of feature annotation.</text>
</comment>
<gene>
    <name evidence="12" type="ORF">P7K49_033160</name>
</gene>
<dbReference type="Pfam" id="PF00683">
    <property type="entry name" value="TB"/>
    <property type="match status" value="1"/>
</dbReference>
<dbReference type="InterPro" id="IPR017878">
    <property type="entry name" value="TB_dom"/>
</dbReference>
<comment type="subcellular location">
    <subcellularLocation>
        <location evidence="1">Secreted</location>
        <location evidence="1">Extracellular space</location>
        <location evidence="1">Extracellular matrix</location>
    </subcellularLocation>
</comment>
<feature type="domain" description="EGF-like" evidence="10">
    <location>
        <begin position="283"/>
        <end position="324"/>
    </location>
</feature>
<feature type="domain" description="EGF-like" evidence="10">
    <location>
        <begin position="240"/>
        <end position="282"/>
    </location>
</feature>
<evidence type="ECO:0000313" key="12">
    <source>
        <dbReference type="EMBL" id="KAK2087253.1"/>
    </source>
</evidence>
<keyword evidence="13" id="KW-1185">Reference proteome</keyword>
<dbReference type="EMBL" id="JASSZA010000019">
    <property type="protein sequence ID" value="KAK2087253.1"/>
    <property type="molecule type" value="Genomic_DNA"/>
</dbReference>
<feature type="region of interest" description="Disordered" evidence="9">
    <location>
        <begin position="1"/>
        <end position="25"/>
    </location>
</feature>
<organism evidence="12 13">
    <name type="scientific">Saguinus oedipus</name>
    <name type="common">Cotton-top tamarin</name>
    <name type="synonym">Oedipomidas oedipus</name>
    <dbReference type="NCBI Taxonomy" id="9490"/>
    <lineage>
        <taxon>Eukaryota</taxon>
        <taxon>Metazoa</taxon>
        <taxon>Chordata</taxon>
        <taxon>Craniata</taxon>
        <taxon>Vertebrata</taxon>
        <taxon>Euteleostomi</taxon>
        <taxon>Mammalia</taxon>
        <taxon>Eutheria</taxon>
        <taxon>Euarchontoglires</taxon>
        <taxon>Primates</taxon>
        <taxon>Haplorrhini</taxon>
        <taxon>Platyrrhini</taxon>
        <taxon>Cebidae</taxon>
        <taxon>Callitrichinae</taxon>
        <taxon>Saguinus</taxon>
    </lineage>
</organism>
<feature type="domain" description="TB" evidence="11">
    <location>
        <begin position="77"/>
        <end position="128"/>
    </location>
</feature>
<dbReference type="PROSITE" id="PS51364">
    <property type="entry name" value="TB"/>
    <property type="match status" value="1"/>
</dbReference>
<evidence type="ECO:0000256" key="6">
    <source>
        <dbReference type="ARBA" id="ARBA00023157"/>
    </source>
</evidence>
<dbReference type="Gene3D" id="3.90.290.10">
    <property type="entry name" value="TGF-beta binding (TB) domain"/>
    <property type="match status" value="1"/>
</dbReference>
<dbReference type="PROSITE" id="PS00010">
    <property type="entry name" value="ASX_HYDROXYL"/>
    <property type="match status" value="5"/>
</dbReference>
<dbReference type="InterPro" id="IPR001881">
    <property type="entry name" value="EGF-like_Ca-bd_dom"/>
</dbReference>
<dbReference type="SUPFAM" id="SSF57184">
    <property type="entry name" value="Growth factor receptor domain"/>
    <property type="match status" value="1"/>
</dbReference>
<proteinExistence type="predicted"/>
<dbReference type="PANTHER" id="PTHR24050:SF27">
    <property type="entry name" value="FIBRILLIN-1"/>
    <property type="match status" value="1"/>
</dbReference>
<evidence type="ECO:0000256" key="3">
    <source>
        <dbReference type="ARBA" id="ARBA00022536"/>
    </source>
</evidence>
<dbReference type="InterPro" id="IPR049883">
    <property type="entry name" value="NOTCH1_EGF-like"/>
</dbReference>
<keyword evidence="6" id="KW-1015">Disulfide bond</keyword>
<evidence type="ECO:0000256" key="1">
    <source>
        <dbReference type="ARBA" id="ARBA00004498"/>
    </source>
</evidence>
<dbReference type="InterPro" id="IPR036773">
    <property type="entry name" value="TB_dom_sf"/>
</dbReference>
<dbReference type="Gene3D" id="2.10.25.10">
    <property type="entry name" value="Laminin"/>
    <property type="match status" value="7"/>
</dbReference>
<feature type="domain" description="EGF-like" evidence="10">
    <location>
        <begin position="31"/>
        <end position="72"/>
    </location>
</feature>
<dbReference type="Pfam" id="PF07645">
    <property type="entry name" value="EGF_CA"/>
    <property type="match status" value="7"/>
</dbReference>
<dbReference type="InterPro" id="IPR000152">
    <property type="entry name" value="EGF-type_Asp/Asn_hydroxyl_site"/>
</dbReference>
<dbReference type="SMART" id="SM00179">
    <property type="entry name" value="EGF_CA"/>
    <property type="match status" value="7"/>
</dbReference>
<keyword evidence="2" id="KW-0272">Extracellular matrix</keyword>
<dbReference type="PROSITE" id="PS01187">
    <property type="entry name" value="EGF_CA"/>
    <property type="match status" value="3"/>
</dbReference>
<keyword evidence="4" id="KW-0732">Signal</keyword>
<dbReference type="SUPFAM" id="SSF57196">
    <property type="entry name" value="EGF/Laminin"/>
    <property type="match status" value="4"/>
</dbReference>
<evidence type="ECO:0000256" key="2">
    <source>
        <dbReference type="ARBA" id="ARBA00022530"/>
    </source>
</evidence>
<evidence type="ECO:0000256" key="7">
    <source>
        <dbReference type="ARBA" id="ARBA00023180"/>
    </source>
</evidence>
<keyword evidence="7" id="KW-0325">Glycoprotein</keyword>
<keyword evidence="5" id="KW-0677">Repeat</keyword>
<evidence type="ECO:0000313" key="13">
    <source>
        <dbReference type="Proteomes" id="UP001266305"/>
    </source>
</evidence>
<dbReference type="PROSITE" id="PS01186">
    <property type="entry name" value="EGF_2"/>
    <property type="match status" value="3"/>
</dbReference>
<keyword evidence="3 8" id="KW-0245">EGF-like domain</keyword>
<name>A0ABQ9TR45_SAGOE</name>
<feature type="domain" description="EGF-like" evidence="10">
    <location>
        <begin position="325"/>
        <end position="366"/>
    </location>
</feature>
<evidence type="ECO:0000259" key="10">
    <source>
        <dbReference type="PROSITE" id="PS50026"/>
    </source>
</evidence>
<dbReference type="PROSITE" id="PS50026">
    <property type="entry name" value="EGF_3"/>
    <property type="match status" value="5"/>
</dbReference>
<dbReference type="PANTHER" id="PTHR24050">
    <property type="entry name" value="PA14 DOMAIN-CONTAINING PROTEIN"/>
    <property type="match status" value="1"/>
</dbReference>
<accession>A0ABQ9TR45</accession>
<comment type="caution">
    <text evidence="12">The sequence shown here is derived from an EMBL/GenBank/DDBJ whole genome shotgun (WGS) entry which is preliminary data.</text>
</comment>
<dbReference type="InterPro" id="IPR009030">
    <property type="entry name" value="Growth_fac_rcpt_cys_sf"/>
</dbReference>
<dbReference type="Proteomes" id="UP001266305">
    <property type="component" value="Unassembled WGS sequence"/>
</dbReference>
<evidence type="ECO:0000256" key="4">
    <source>
        <dbReference type="ARBA" id="ARBA00022729"/>
    </source>
</evidence>
<dbReference type="CDD" id="cd00054">
    <property type="entry name" value="EGF_CA"/>
    <property type="match status" value="5"/>
</dbReference>
<dbReference type="InterPro" id="IPR000742">
    <property type="entry name" value="EGF"/>
</dbReference>
<evidence type="ECO:0000259" key="11">
    <source>
        <dbReference type="PROSITE" id="PS51364"/>
    </source>
</evidence>
<dbReference type="SUPFAM" id="SSF57581">
    <property type="entry name" value="TB module/8-cys domain"/>
    <property type="match status" value="1"/>
</dbReference>
<sequence>MTGATCDGNSLPVSSSPPTPEPSHEQAHVTDVNECESFPGVCPNGRCINTAGSFRCECPEGLMLDTSGRLCMDVRLERCFLRWDEDECGAALPGKYRMDVCCCSVGAAWGAKCEACPDPESLEFASLCPRGLGFASRDFLSGRPFYKDVNECKAFPGLCTHGTCRNTVGSFHCACSGGFALDAQEWNCTGTPPLLACASYVGRQASSSPHPHQRTGTPHCLVPPDPAHTAPPASAPLPTDIDECRISPDLCGQGTCVNTPGSFECNCFPGYKSGFMMMKECLDVDECARDPLLCRGGTCTNMDGSYKCQCPPGHELTAEGTACEDIDECSLKDDLCPHGQCVNVIGAFQCSCYAGFQGTPDRQGCVDINECQVQNGGCDMHCINTEGSYRCSCGQGYLLMPNGRATRVTITVPTWLQVVLGPGEQMCTGWCIRAKLSTVPNPPLSDVDECDENPGVCDQGHCSNVLGGHRCLCYDGFMATPDMRTCVGEELCRWGGGGGIKIHTPGLPLGGT</sequence>
<dbReference type="SMART" id="SM00181">
    <property type="entry name" value="EGF"/>
    <property type="match status" value="7"/>
</dbReference>
<evidence type="ECO:0000256" key="5">
    <source>
        <dbReference type="ARBA" id="ARBA00022737"/>
    </source>
</evidence>
<reference evidence="12 13" key="1">
    <citation type="submission" date="2023-05" db="EMBL/GenBank/DDBJ databases">
        <title>B98-5 Cell Line De Novo Hybrid Assembly: An Optical Mapping Approach.</title>
        <authorList>
            <person name="Kananen K."/>
            <person name="Auerbach J.A."/>
            <person name="Kautto E."/>
            <person name="Blachly J.S."/>
        </authorList>
    </citation>
    <scope>NUCLEOTIDE SEQUENCE [LARGE SCALE GENOMIC DNA]</scope>
    <source>
        <strain evidence="12">B95-8</strain>
        <tissue evidence="12">Cell line</tissue>
    </source>
</reference>
<feature type="domain" description="EGF-like" evidence="10">
    <location>
        <begin position="148"/>
        <end position="189"/>
    </location>
</feature>
<dbReference type="InterPro" id="IPR052235">
    <property type="entry name" value="Nephronectin_domain"/>
</dbReference>
<keyword evidence="2" id="KW-0964">Secreted</keyword>
<evidence type="ECO:0000256" key="9">
    <source>
        <dbReference type="SAM" id="MobiDB-lite"/>
    </source>
</evidence>
<evidence type="ECO:0000256" key="8">
    <source>
        <dbReference type="PROSITE-ProRule" id="PRU00076"/>
    </source>
</evidence>
<dbReference type="InterPro" id="IPR018097">
    <property type="entry name" value="EGF_Ca-bd_CS"/>
</dbReference>